<comment type="caution">
    <text evidence="2">The sequence shown here is derived from an EMBL/GenBank/DDBJ whole genome shotgun (WGS) entry which is preliminary data.</text>
</comment>
<accession>A0A117ITD5</accession>
<proteinExistence type="predicted"/>
<reference evidence="2 3" key="1">
    <citation type="submission" date="2015-10" db="EMBL/GenBank/DDBJ databases">
        <title>Draft genome sequence of Thermococcus celericrescens strain DSM 17994.</title>
        <authorList>
            <person name="Hong S.-J."/>
            <person name="Park C.-E."/>
            <person name="Shin J.-H."/>
        </authorList>
    </citation>
    <scope>NUCLEOTIDE SEQUENCE [LARGE SCALE GENOMIC DNA]</scope>
    <source>
        <strain evidence="2 3">DSM 17994</strain>
    </source>
</reference>
<dbReference type="Proteomes" id="UP000053462">
    <property type="component" value="Unassembled WGS sequence"/>
</dbReference>
<dbReference type="AlphaFoldDB" id="A0A117ITD5"/>
<evidence type="ECO:0000313" key="2">
    <source>
        <dbReference type="EMBL" id="KUH33456.1"/>
    </source>
</evidence>
<dbReference type="RefSeq" id="WP_058938711.1">
    <property type="nucleotide sequence ID" value="NZ_LLYW01000019.1"/>
</dbReference>
<organism evidence="2 3">
    <name type="scientific">Thermococcus celericrescens</name>
    <dbReference type="NCBI Taxonomy" id="227598"/>
    <lineage>
        <taxon>Archaea</taxon>
        <taxon>Methanobacteriati</taxon>
        <taxon>Methanobacteriota</taxon>
        <taxon>Thermococci</taxon>
        <taxon>Thermococcales</taxon>
        <taxon>Thermococcaceae</taxon>
        <taxon>Thermococcus</taxon>
    </lineage>
</organism>
<name>A0A117ITD5_9EURY</name>
<evidence type="ECO:0000256" key="1">
    <source>
        <dbReference type="SAM" id="MobiDB-lite"/>
    </source>
</evidence>
<feature type="region of interest" description="Disordered" evidence="1">
    <location>
        <begin position="33"/>
        <end position="61"/>
    </location>
</feature>
<protein>
    <submittedName>
        <fullName evidence="2">Uncharacterized protein</fullName>
    </submittedName>
</protein>
<dbReference type="STRING" id="227598.APY94_05685"/>
<dbReference type="EMBL" id="LLYW01000019">
    <property type="protein sequence ID" value="KUH33456.1"/>
    <property type="molecule type" value="Genomic_DNA"/>
</dbReference>
<gene>
    <name evidence="2" type="ORF">APY94_05685</name>
</gene>
<evidence type="ECO:0000313" key="3">
    <source>
        <dbReference type="Proteomes" id="UP000053462"/>
    </source>
</evidence>
<keyword evidence="3" id="KW-1185">Reference proteome</keyword>
<sequence length="120" mass="13014">MRLRVPYVLFETRTGDVRRGCVLFAEGGETREACNADKKGRKPPAARGQTSRGPAGRGLPEEPLDVVWVPVGLSVVLCGMVVVSPLLPPIQPLAATEKTTNRAIEHLTFTLMAYSIGLMR</sequence>